<evidence type="ECO:0000259" key="1">
    <source>
        <dbReference type="Pfam" id="PF01796"/>
    </source>
</evidence>
<dbReference type="EMBL" id="CP011310">
    <property type="protein sequence ID" value="ANC50313.1"/>
    <property type="molecule type" value="Genomic_DNA"/>
</dbReference>
<dbReference type="RefSeq" id="WP_161485432.1">
    <property type="nucleotide sequence ID" value="NZ_CP011310.1"/>
</dbReference>
<dbReference type="InterPro" id="IPR002878">
    <property type="entry name" value="ChsH2_C"/>
</dbReference>
<gene>
    <name evidence="2" type="ORF">CP97_14627</name>
</gene>
<dbReference type="Proteomes" id="UP000059113">
    <property type="component" value="Chromosome"/>
</dbReference>
<dbReference type="AlphaFoldDB" id="A0A168LZR2"/>
<dbReference type="Pfam" id="PF01796">
    <property type="entry name" value="OB_ChsH2_C"/>
    <property type="match status" value="1"/>
</dbReference>
<protein>
    <recommendedName>
        <fullName evidence="1">ChsH2 C-terminal OB-fold domain-containing protein</fullName>
    </recommendedName>
</protein>
<dbReference type="KEGG" id="ery:CP97_14627"/>
<dbReference type="InterPro" id="IPR012340">
    <property type="entry name" value="NA-bd_OB-fold"/>
</dbReference>
<sequence length="84" mass="9135">MGETAGRGRVHSFAVNHINYTPKLEAPYVILFVELDEGCRLAALLDKNETGMPAVGDSVKFASASDGAVYFDYLKTPESEIALR</sequence>
<dbReference type="SUPFAM" id="SSF50249">
    <property type="entry name" value="Nucleic acid-binding proteins"/>
    <property type="match status" value="1"/>
</dbReference>
<organism evidence="2 3">
    <name type="scientific">Aurantiacibacter atlanticus</name>
    <dbReference type="NCBI Taxonomy" id="1648404"/>
    <lineage>
        <taxon>Bacteria</taxon>
        <taxon>Pseudomonadati</taxon>
        <taxon>Pseudomonadota</taxon>
        <taxon>Alphaproteobacteria</taxon>
        <taxon>Sphingomonadales</taxon>
        <taxon>Erythrobacteraceae</taxon>
        <taxon>Aurantiacibacter</taxon>
    </lineage>
</organism>
<evidence type="ECO:0000313" key="3">
    <source>
        <dbReference type="Proteomes" id="UP000059113"/>
    </source>
</evidence>
<reference evidence="3" key="2">
    <citation type="submission" date="2015-04" db="EMBL/GenBank/DDBJ databases">
        <title>The complete genome sequence of Erythrobacter sp. s21-N3.</title>
        <authorList>
            <person name="Zhuang L."/>
            <person name="Liu Y."/>
            <person name="Shao Z."/>
        </authorList>
    </citation>
    <scope>NUCLEOTIDE SEQUENCE [LARGE SCALE GENOMIC DNA]</scope>
    <source>
        <strain evidence="3">s21-N3</strain>
    </source>
</reference>
<proteinExistence type="predicted"/>
<evidence type="ECO:0000313" key="2">
    <source>
        <dbReference type="EMBL" id="ANC50313.1"/>
    </source>
</evidence>
<keyword evidence="3" id="KW-1185">Reference proteome</keyword>
<feature type="domain" description="ChsH2 C-terminal OB-fold" evidence="1">
    <location>
        <begin position="5"/>
        <end position="60"/>
    </location>
</feature>
<reference evidence="2 3" key="1">
    <citation type="journal article" date="2015" name="Int. J. Syst. Evol. Microbiol.">
        <title>Erythrobacter atlanticus sp. nov., a bacterium from ocean sediment able to degrade polycyclic aromatic hydrocarbons.</title>
        <authorList>
            <person name="Zhuang L."/>
            <person name="Liu Y."/>
            <person name="Wang L."/>
            <person name="Wang W."/>
            <person name="Shao Z."/>
        </authorList>
    </citation>
    <scope>NUCLEOTIDE SEQUENCE [LARGE SCALE GENOMIC DNA]</scope>
    <source>
        <strain evidence="3">s21-N3</strain>
    </source>
</reference>
<dbReference type="STRING" id="1648404.CP97_14627"/>
<accession>A0A168LZR2</accession>
<name>A0A168LZR2_9SPHN</name>